<evidence type="ECO:0000256" key="1">
    <source>
        <dbReference type="ARBA" id="ARBA00007274"/>
    </source>
</evidence>
<keyword evidence="4" id="KW-0012">Acyltransferase</keyword>
<sequence length="165" mass="16985">MRIWARDVLLNGLCGSVVLPRGLRWRAMRLLGLDVARSSINARCFFGGSDVSIGLGTFINYGAFIDNAGPVRIGARVSIGPNVSIITGTHAMGDGDRRAGQDVSHPVVIEDGAWIGAGATILPGVTVGRGALVAAGALVTRDVAAHSQVAGVPAELVKQLPPLLA</sequence>
<dbReference type="OrthoDB" id="2643438at2"/>
<evidence type="ECO:0000256" key="3">
    <source>
        <dbReference type="ARBA" id="ARBA00022737"/>
    </source>
</evidence>
<dbReference type="Proteomes" id="UP000317722">
    <property type="component" value="Unassembled WGS sequence"/>
</dbReference>
<comment type="caution">
    <text evidence="4">The sequence shown here is derived from an EMBL/GenBank/DDBJ whole genome shotgun (WGS) entry which is preliminary data.</text>
</comment>
<accession>A0A502CTJ7</accession>
<dbReference type="SUPFAM" id="SSF51161">
    <property type="entry name" value="Trimeric LpxA-like enzymes"/>
    <property type="match status" value="1"/>
</dbReference>
<evidence type="ECO:0000256" key="2">
    <source>
        <dbReference type="ARBA" id="ARBA00022679"/>
    </source>
</evidence>
<dbReference type="InterPro" id="IPR051159">
    <property type="entry name" value="Hexapeptide_acetyltransf"/>
</dbReference>
<proteinExistence type="inferred from homology"/>
<dbReference type="InterPro" id="IPR018357">
    <property type="entry name" value="Hexapep_transf_CS"/>
</dbReference>
<reference evidence="4 5" key="1">
    <citation type="journal article" date="2019" name="Environ. Microbiol.">
        <title>Species interactions and distinct microbial communities in high Arctic permafrost affected cryosols are associated with the CH4 and CO2 gas fluxes.</title>
        <authorList>
            <person name="Altshuler I."/>
            <person name="Hamel J."/>
            <person name="Turney S."/>
            <person name="Magnuson E."/>
            <person name="Levesque R."/>
            <person name="Greer C."/>
            <person name="Whyte L.G."/>
        </authorList>
    </citation>
    <scope>NUCLEOTIDE SEQUENCE [LARGE SCALE GENOMIC DNA]</scope>
    <source>
        <strain evidence="4 5">S9.3A</strain>
    </source>
</reference>
<evidence type="ECO:0000313" key="4">
    <source>
        <dbReference type="EMBL" id="TPG16052.1"/>
    </source>
</evidence>
<keyword evidence="2 4" id="KW-0808">Transferase</keyword>
<dbReference type="EMBL" id="RCZM01000004">
    <property type="protein sequence ID" value="TPG16052.1"/>
    <property type="molecule type" value="Genomic_DNA"/>
</dbReference>
<protein>
    <submittedName>
        <fullName evidence="4">Acyltransferase</fullName>
    </submittedName>
</protein>
<name>A0A502CTJ7_9MICO</name>
<keyword evidence="5" id="KW-1185">Reference proteome</keyword>
<dbReference type="RefSeq" id="WP_140741184.1">
    <property type="nucleotide sequence ID" value="NZ_RCZM01000004.1"/>
</dbReference>
<keyword evidence="3" id="KW-0677">Repeat</keyword>
<dbReference type="Gene3D" id="2.160.10.10">
    <property type="entry name" value="Hexapeptide repeat proteins"/>
    <property type="match status" value="1"/>
</dbReference>
<dbReference type="InterPro" id="IPR011004">
    <property type="entry name" value="Trimer_LpxA-like_sf"/>
</dbReference>
<dbReference type="InterPro" id="IPR001451">
    <property type="entry name" value="Hexapep"/>
</dbReference>
<dbReference type="PANTHER" id="PTHR23416">
    <property type="entry name" value="SIALIC ACID SYNTHASE-RELATED"/>
    <property type="match status" value="1"/>
</dbReference>
<gene>
    <name evidence="4" type="ORF">EAH86_12500</name>
</gene>
<comment type="similarity">
    <text evidence="1">Belongs to the transferase hexapeptide repeat family.</text>
</comment>
<dbReference type="PROSITE" id="PS00101">
    <property type="entry name" value="HEXAPEP_TRANSFERASES"/>
    <property type="match status" value="1"/>
</dbReference>
<dbReference type="Pfam" id="PF00132">
    <property type="entry name" value="Hexapep"/>
    <property type="match status" value="1"/>
</dbReference>
<dbReference type="AlphaFoldDB" id="A0A502CTJ7"/>
<organism evidence="4 5">
    <name type="scientific">Pedococcus bigeumensis</name>
    <dbReference type="NCBI Taxonomy" id="433644"/>
    <lineage>
        <taxon>Bacteria</taxon>
        <taxon>Bacillati</taxon>
        <taxon>Actinomycetota</taxon>
        <taxon>Actinomycetes</taxon>
        <taxon>Micrococcales</taxon>
        <taxon>Intrasporangiaceae</taxon>
        <taxon>Pedococcus</taxon>
    </lineage>
</organism>
<dbReference type="GO" id="GO:0008374">
    <property type="term" value="F:O-acyltransferase activity"/>
    <property type="evidence" value="ECO:0007669"/>
    <property type="project" value="TreeGrafter"/>
</dbReference>
<evidence type="ECO:0000313" key="5">
    <source>
        <dbReference type="Proteomes" id="UP000317722"/>
    </source>
</evidence>
<dbReference type="PANTHER" id="PTHR23416:SF23">
    <property type="entry name" value="ACETYLTRANSFERASE C18B11.09C-RELATED"/>
    <property type="match status" value="1"/>
</dbReference>